<evidence type="ECO:0000313" key="3">
    <source>
        <dbReference type="Proteomes" id="UP000283128"/>
    </source>
</evidence>
<evidence type="ECO:0000256" key="1">
    <source>
        <dbReference type="SAM" id="MobiDB-lite"/>
    </source>
</evidence>
<proteinExistence type="predicted"/>
<reference evidence="2 3" key="1">
    <citation type="submission" date="2019-01" db="EMBL/GenBank/DDBJ databases">
        <title>Genome sequences of Streptomyces and Rhizobium isolates collected from root and soil.</title>
        <authorList>
            <person name="Chhettri S."/>
            <person name="Sevigny J.L."/>
            <person name="Sen A."/>
            <person name="Ennis N."/>
            <person name="Tisa L."/>
        </authorList>
    </citation>
    <scope>NUCLEOTIDE SEQUENCE [LARGE SCALE GENOMIC DNA]</scope>
    <source>
        <strain evidence="2 3">San01</strain>
    </source>
</reference>
<accession>A0A437PKS0</accession>
<protein>
    <recommendedName>
        <fullName evidence="4">Cupin</fullName>
    </recommendedName>
</protein>
<evidence type="ECO:0008006" key="4">
    <source>
        <dbReference type="Google" id="ProtNLM"/>
    </source>
</evidence>
<dbReference type="EMBL" id="RZYA01000009">
    <property type="protein sequence ID" value="RVU22888.1"/>
    <property type="molecule type" value="Genomic_DNA"/>
</dbReference>
<organism evidence="2 3">
    <name type="scientific">Streptomyces antnestii</name>
    <dbReference type="NCBI Taxonomy" id="2494256"/>
    <lineage>
        <taxon>Bacteria</taxon>
        <taxon>Bacillati</taxon>
        <taxon>Actinomycetota</taxon>
        <taxon>Actinomycetes</taxon>
        <taxon>Kitasatosporales</taxon>
        <taxon>Streptomycetaceae</taxon>
        <taxon>Streptomyces</taxon>
    </lineage>
</organism>
<keyword evidence="3" id="KW-1185">Reference proteome</keyword>
<sequence>MRENPRAPEPEPETPEPEIPAPAPSAPEATPPNPLDELDHSNRLDRLDQLPGLDWQVFADRYWDRRPVLFKAVAPAPFDAHEVFETAVAAAHRGGPFAVPSYAEFAVGGEPQAEPADFLPQPRDGSFAGYHQRLVRQLSGEPYSLSLRAFHAFHHPLWARERDFYAALWARVGQPTPSAFTTLVHGTYEQPLTEALPGQRLATFLFTLSGRQRMRFGAAGQDTSFTVEAGPGDLLYWPSHHSPVAEPYAGWASTGVRVSVVREGRRADAELYDLLHDVTPETLLAPDPDPAGPCPPGEESLLVPDAETRAVPGEALPPPLARALAHFRTAGAHGPLAERVARQSLRQWTAGGFRPVPPPAPRGRFGDDDVVRATERVLWTEAAGRRLFSACGHVAATELPAADLAAVLRFLNSGRPLAVRELAPPARGLLADLMAFRALERL</sequence>
<feature type="region of interest" description="Disordered" evidence="1">
    <location>
        <begin position="1"/>
        <end position="42"/>
    </location>
</feature>
<name>A0A437PKS0_9ACTN</name>
<comment type="caution">
    <text evidence="2">The sequence shown here is derived from an EMBL/GenBank/DDBJ whole genome shotgun (WGS) entry which is preliminary data.</text>
</comment>
<dbReference type="RefSeq" id="WP_127829734.1">
    <property type="nucleotide sequence ID" value="NZ_RZYA01000009.1"/>
</dbReference>
<dbReference type="Proteomes" id="UP000283128">
    <property type="component" value="Unassembled WGS sequence"/>
</dbReference>
<dbReference type="OrthoDB" id="4518480at2"/>
<evidence type="ECO:0000313" key="2">
    <source>
        <dbReference type="EMBL" id="RVU22888.1"/>
    </source>
</evidence>
<dbReference type="AlphaFoldDB" id="A0A437PKS0"/>
<feature type="compositionally biased region" description="Pro residues" evidence="1">
    <location>
        <begin position="17"/>
        <end position="34"/>
    </location>
</feature>
<gene>
    <name evidence="2" type="ORF">EOT10_20660</name>
</gene>
<dbReference type="SUPFAM" id="SSF51197">
    <property type="entry name" value="Clavaminate synthase-like"/>
    <property type="match status" value="1"/>
</dbReference>